<evidence type="ECO:0000256" key="6">
    <source>
        <dbReference type="ARBA" id="ARBA00023136"/>
    </source>
</evidence>
<dbReference type="InterPro" id="IPR014743">
    <property type="entry name" value="Cl-channel_core"/>
</dbReference>
<evidence type="ECO:0000256" key="5">
    <source>
        <dbReference type="ARBA" id="ARBA00023065"/>
    </source>
</evidence>
<gene>
    <name evidence="13" type="ORF">KJ970_08460</name>
</gene>
<dbReference type="InterPro" id="IPR001807">
    <property type="entry name" value="ClC"/>
</dbReference>
<dbReference type="SUPFAM" id="SSF81340">
    <property type="entry name" value="Clc chloride channel"/>
    <property type="match status" value="1"/>
</dbReference>
<keyword evidence="5" id="KW-0406">Ion transport</keyword>
<evidence type="ECO:0000259" key="12">
    <source>
        <dbReference type="PROSITE" id="PS51371"/>
    </source>
</evidence>
<name>A0A948RWQ4_UNCEI</name>
<evidence type="ECO:0000256" key="11">
    <source>
        <dbReference type="SAM" id="Phobius"/>
    </source>
</evidence>
<feature type="transmembrane region" description="Helical" evidence="11">
    <location>
        <begin position="408"/>
        <end position="429"/>
    </location>
</feature>
<feature type="transmembrane region" description="Helical" evidence="11">
    <location>
        <begin position="280"/>
        <end position="298"/>
    </location>
</feature>
<dbReference type="GO" id="GO:0034707">
    <property type="term" value="C:chloride channel complex"/>
    <property type="evidence" value="ECO:0007669"/>
    <property type="project" value="UniProtKB-KW"/>
</dbReference>
<organism evidence="13 14">
    <name type="scientific">Eiseniibacteriota bacterium</name>
    <dbReference type="NCBI Taxonomy" id="2212470"/>
    <lineage>
        <taxon>Bacteria</taxon>
        <taxon>Candidatus Eiseniibacteriota</taxon>
    </lineage>
</organism>
<feature type="transmembrane region" description="Helical" evidence="11">
    <location>
        <begin position="345"/>
        <end position="368"/>
    </location>
</feature>
<dbReference type="AlphaFoldDB" id="A0A948RWQ4"/>
<feature type="transmembrane region" description="Helical" evidence="11">
    <location>
        <begin position="31"/>
        <end position="54"/>
    </location>
</feature>
<dbReference type="EMBL" id="JAHJDP010000042">
    <property type="protein sequence ID" value="MBU2690947.1"/>
    <property type="molecule type" value="Genomic_DNA"/>
</dbReference>
<dbReference type="InterPro" id="IPR046342">
    <property type="entry name" value="CBS_dom_sf"/>
</dbReference>
<protein>
    <submittedName>
        <fullName evidence="13">Chloride channel protein</fullName>
    </submittedName>
</protein>
<dbReference type="InterPro" id="IPR000644">
    <property type="entry name" value="CBS_dom"/>
</dbReference>
<dbReference type="PANTHER" id="PTHR43427:SF6">
    <property type="entry name" value="CHLORIDE CHANNEL PROTEIN CLC-E"/>
    <property type="match status" value="1"/>
</dbReference>
<dbReference type="Pfam" id="PF00571">
    <property type="entry name" value="CBS"/>
    <property type="match status" value="2"/>
</dbReference>
<keyword evidence="7" id="KW-0869">Chloride channel</keyword>
<accession>A0A948RWQ4</accession>
<sequence>MDFHQTDKLKLTLPTGIVGFLRRPVLSPNTLILILSLVIGIATGLGAVLFRLMITEVEAILTPISQALSGSIGWLPPTIGLVLAALVVGPIIHFFSSEAKGHGVPEVMAAVALEGGRIRRRVAVAKIIASALCIGSGGSAGREGPIVQIGSAIGSAVGQFSKMSNRRMRVLVACGAAGGISAVFNAPIAGVMFSVEIILGDFAIESLTPVVLSSVLASVTTGFFMAGKSAFQVPPYELVSAYEIPLYILLGVVGGAMSVFYTRVLYLVEDFFDGLKKIPFYFRPALGALGLGLLAIAFPQILADGYHGISDALMGRLPWTLLLLLPFMKILATSLTLGSGNSGGVFAPSLFIGAMVGGAFGVGAHTLWPAVTAHPGAYALVGMATLVAGATHAPITAILIIFEMTNDYRIILPLMIAAAISTFISSRIFKESIYTLKLSRRGINIRQGREVNVLTSVKVHEVMEPPRALIPSTMPLTEVLDRVTQARGSVYPVVDKSERLTGVISLTDLREVLRESWGEHTRLLIIAQDVATVDPVTITPGENLNDAMKKFGKWDMAEIPVVDPDHDGRLVGMVRRSEVISAYNRALLSEERGS</sequence>
<proteinExistence type="predicted"/>
<dbReference type="GO" id="GO:0005254">
    <property type="term" value="F:chloride channel activity"/>
    <property type="evidence" value="ECO:0007669"/>
    <property type="project" value="UniProtKB-KW"/>
</dbReference>
<keyword evidence="4 11" id="KW-1133">Transmembrane helix</keyword>
<evidence type="ECO:0000256" key="10">
    <source>
        <dbReference type="PROSITE-ProRule" id="PRU00703"/>
    </source>
</evidence>
<reference evidence="13" key="1">
    <citation type="submission" date="2021-05" db="EMBL/GenBank/DDBJ databases">
        <title>Energy efficiency and biological interactions define the core microbiome of deep oligotrophic groundwater.</title>
        <authorList>
            <person name="Mehrshad M."/>
            <person name="Lopez-Fernandez M."/>
            <person name="Bell E."/>
            <person name="Bernier-Latmani R."/>
            <person name="Bertilsson S."/>
            <person name="Dopson M."/>
        </authorList>
    </citation>
    <scope>NUCLEOTIDE SEQUENCE</scope>
    <source>
        <strain evidence="13">Modern_marine.mb.64</strain>
    </source>
</reference>
<evidence type="ECO:0000313" key="14">
    <source>
        <dbReference type="Proteomes" id="UP000777784"/>
    </source>
</evidence>
<evidence type="ECO:0000256" key="3">
    <source>
        <dbReference type="ARBA" id="ARBA00022692"/>
    </source>
</evidence>
<feature type="transmembrane region" description="Helical" evidence="11">
    <location>
        <begin position="74"/>
        <end position="95"/>
    </location>
</feature>
<evidence type="ECO:0000256" key="1">
    <source>
        <dbReference type="ARBA" id="ARBA00004141"/>
    </source>
</evidence>
<comment type="caution">
    <text evidence="13">The sequence shown here is derived from an EMBL/GenBank/DDBJ whole genome shotgun (WGS) entry which is preliminary data.</text>
</comment>
<feature type="transmembrane region" description="Helical" evidence="11">
    <location>
        <begin position="319"/>
        <end position="339"/>
    </location>
</feature>
<dbReference type="PANTHER" id="PTHR43427">
    <property type="entry name" value="CHLORIDE CHANNEL PROTEIN CLC-E"/>
    <property type="match status" value="1"/>
</dbReference>
<evidence type="ECO:0000313" key="13">
    <source>
        <dbReference type="EMBL" id="MBU2690947.1"/>
    </source>
</evidence>
<evidence type="ECO:0000256" key="9">
    <source>
        <dbReference type="ARBA" id="ARBA00023303"/>
    </source>
</evidence>
<dbReference type="FunFam" id="1.10.3080.10:FF:000018">
    <property type="entry name" value="Chloride transporter, ClC family"/>
    <property type="match status" value="1"/>
</dbReference>
<keyword evidence="2" id="KW-0813">Transport</keyword>
<dbReference type="PROSITE" id="PS51371">
    <property type="entry name" value="CBS"/>
    <property type="match status" value="2"/>
</dbReference>
<dbReference type="Proteomes" id="UP000777784">
    <property type="component" value="Unassembled WGS sequence"/>
</dbReference>
<keyword evidence="8" id="KW-0868">Chloride</keyword>
<keyword evidence="10" id="KW-0129">CBS domain</keyword>
<keyword evidence="9" id="KW-0407">Ion channel</keyword>
<evidence type="ECO:0000256" key="4">
    <source>
        <dbReference type="ARBA" id="ARBA00022989"/>
    </source>
</evidence>
<feature type="domain" description="CBS" evidence="12">
    <location>
        <begin position="531"/>
        <end position="590"/>
    </location>
</feature>
<evidence type="ECO:0000256" key="8">
    <source>
        <dbReference type="ARBA" id="ARBA00023214"/>
    </source>
</evidence>
<dbReference type="SMART" id="SM00116">
    <property type="entry name" value="CBS"/>
    <property type="match status" value="2"/>
</dbReference>
<dbReference type="Pfam" id="PF00654">
    <property type="entry name" value="Voltage_CLC"/>
    <property type="match status" value="1"/>
</dbReference>
<feature type="transmembrane region" description="Helical" evidence="11">
    <location>
        <begin position="380"/>
        <end position="402"/>
    </location>
</feature>
<dbReference type="Gene3D" id="3.10.580.10">
    <property type="entry name" value="CBS-domain"/>
    <property type="match status" value="2"/>
</dbReference>
<dbReference type="CDD" id="cd00400">
    <property type="entry name" value="Voltage_gated_ClC"/>
    <property type="match status" value="1"/>
</dbReference>
<keyword evidence="6 11" id="KW-0472">Membrane</keyword>
<dbReference type="SUPFAM" id="SSF54631">
    <property type="entry name" value="CBS-domain pair"/>
    <property type="match status" value="1"/>
</dbReference>
<feature type="transmembrane region" description="Helical" evidence="11">
    <location>
        <begin position="170"/>
        <end position="195"/>
    </location>
</feature>
<dbReference type="PRINTS" id="PR00762">
    <property type="entry name" value="CLCHANNEL"/>
</dbReference>
<feature type="transmembrane region" description="Helical" evidence="11">
    <location>
        <begin position="246"/>
        <end position="268"/>
    </location>
</feature>
<evidence type="ECO:0000256" key="7">
    <source>
        <dbReference type="ARBA" id="ARBA00023173"/>
    </source>
</evidence>
<feature type="domain" description="CBS" evidence="12">
    <location>
        <begin position="463"/>
        <end position="519"/>
    </location>
</feature>
<comment type="subcellular location">
    <subcellularLocation>
        <location evidence="1">Membrane</location>
        <topology evidence="1">Multi-pass membrane protein</topology>
    </subcellularLocation>
</comment>
<dbReference type="Gene3D" id="1.10.3080.10">
    <property type="entry name" value="Clc chloride channel"/>
    <property type="match status" value="1"/>
</dbReference>
<evidence type="ECO:0000256" key="2">
    <source>
        <dbReference type="ARBA" id="ARBA00022448"/>
    </source>
</evidence>
<keyword evidence="3 11" id="KW-0812">Transmembrane</keyword>
<dbReference type="InterPro" id="IPR050368">
    <property type="entry name" value="ClC-type_chloride_channel"/>
</dbReference>